<protein>
    <submittedName>
        <fullName evidence="2">CLUMA_CG004178, isoform A</fullName>
    </submittedName>
</protein>
<evidence type="ECO:0000313" key="3">
    <source>
        <dbReference type="Proteomes" id="UP000183832"/>
    </source>
</evidence>
<gene>
    <name evidence="2" type="ORF">CLUMA_CG004178</name>
</gene>
<evidence type="ECO:0000256" key="1">
    <source>
        <dbReference type="SAM" id="MobiDB-lite"/>
    </source>
</evidence>
<sequence length="411" mass="46557">MPTPIYLNSLKRVKVSGTLKEKKRINETAQTILFTSAQIKEIEETHFEKCWDVLPKDDEKKKVIFAAFAKRLGLVVGSLSKPKSREILKQEKLVRDFYINDDISEISNKKNHRYMLLSMQEAHDTFKVDFPKQKISYQRFTNLKPDFIKTLKQIPHNTCLCSIHQNMRFALLALASVYPTSKDVVIGINMHKNFICDGENKVCFSNKCCLCKHSPAFFEKFQENEVNATKSVTWEQWQKAPGGGIFSQVERATKTGSESDLIKHIKEMKNLRTQQLPFFKWIGLRALDASTSPGDVNIHVETAQVPGRFSTQFQSFIESSINENELNESLHDTSSNLDDFEPVSTGDSSHSAPATEEILGSDEDQRPLQLNTEGVQTHLPPLTEVSSQEVPGSDVEPGPVQQKCLPTDEYS</sequence>
<feature type="region of interest" description="Disordered" evidence="1">
    <location>
        <begin position="327"/>
        <end position="411"/>
    </location>
</feature>
<dbReference type="AlphaFoldDB" id="A0A1J1HQZ7"/>
<accession>A0A1J1HQZ7</accession>
<proteinExistence type="predicted"/>
<keyword evidence="3" id="KW-1185">Reference proteome</keyword>
<dbReference type="Proteomes" id="UP000183832">
    <property type="component" value="Unassembled WGS sequence"/>
</dbReference>
<dbReference type="EMBL" id="CVRI01000019">
    <property type="protein sequence ID" value="CRK90463.1"/>
    <property type="molecule type" value="Genomic_DNA"/>
</dbReference>
<reference evidence="2 3" key="1">
    <citation type="submission" date="2015-04" db="EMBL/GenBank/DDBJ databases">
        <authorList>
            <person name="Syromyatnikov M.Y."/>
            <person name="Popov V.N."/>
        </authorList>
    </citation>
    <scope>NUCLEOTIDE SEQUENCE [LARGE SCALE GENOMIC DNA]</scope>
</reference>
<name>A0A1J1HQZ7_9DIPT</name>
<evidence type="ECO:0000313" key="2">
    <source>
        <dbReference type="EMBL" id="CRK90463.1"/>
    </source>
</evidence>
<organism evidence="2 3">
    <name type="scientific">Clunio marinus</name>
    <dbReference type="NCBI Taxonomy" id="568069"/>
    <lineage>
        <taxon>Eukaryota</taxon>
        <taxon>Metazoa</taxon>
        <taxon>Ecdysozoa</taxon>
        <taxon>Arthropoda</taxon>
        <taxon>Hexapoda</taxon>
        <taxon>Insecta</taxon>
        <taxon>Pterygota</taxon>
        <taxon>Neoptera</taxon>
        <taxon>Endopterygota</taxon>
        <taxon>Diptera</taxon>
        <taxon>Nematocera</taxon>
        <taxon>Chironomoidea</taxon>
        <taxon>Chironomidae</taxon>
        <taxon>Clunio</taxon>
    </lineage>
</organism>
<dbReference type="OrthoDB" id="6375801at2759"/>